<dbReference type="Proteomes" id="UP000590524">
    <property type="component" value="Unassembled WGS sequence"/>
</dbReference>
<evidence type="ECO:0000256" key="1">
    <source>
        <dbReference type="SAM" id="Phobius"/>
    </source>
</evidence>
<organism evidence="2 3">
    <name type="scientific">Sphingobium scionense</name>
    <dbReference type="NCBI Taxonomy" id="1404341"/>
    <lineage>
        <taxon>Bacteria</taxon>
        <taxon>Pseudomonadati</taxon>
        <taxon>Pseudomonadota</taxon>
        <taxon>Alphaproteobacteria</taxon>
        <taxon>Sphingomonadales</taxon>
        <taxon>Sphingomonadaceae</taxon>
        <taxon>Sphingobium</taxon>
    </lineage>
</organism>
<gene>
    <name evidence="2" type="ORF">GGQ90_002333</name>
</gene>
<keyword evidence="1" id="KW-0812">Transmembrane</keyword>
<evidence type="ECO:0000313" key="2">
    <source>
        <dbReference type="EMBL" id="MBB4148550.1"/>
    </source>
</evidence>
<protein>
    <submittedName>
        <fullName evidence="2">Uncharacterized protein</fullName>
    </submittedName>
</protein>
<keyword evidence="1" id="KW-0472">Membrane</keyword>
<dbReference type="EMBL" id="JACIEU010000008">
    <property type="protein sequence ID" value="MBB4148550.1"/>
    <property type="molecule type" value="Genomic_DNA"/>
</dbReference>
<accession>A0A7W6LQB5</accession>
<keyword evidence="1" id="KW-1133">Transmembrane helix</keyword>
<feature type="transmembrane region" description="Helical" evidence="1">
    <location>
        <begin position="12"/>
        <end position="29"/>
    </location>
</feature>
<proteinExistence type="predicted"/>
<name>A0A7W6LQB5_9SPHN</name>
<sequence>MSNPDKPDFSFLAFALMIAMLGLGLMLFGT</sequence>
<comment type="caution">
    <text evidence="2">The sequence shown here is derived from an EMBL/GenBank/DDBJ whole genome shotgun (WGS) entry which is preliminary data.</text>
</comment>
<evidence type="ECO:0000313" key="3">
    <source>
        <dbReference type="Proteomes" id="UP000590524"/>
    </source>
</evidence>
<reference evidence="2 3" key="1">
    <citation type="submission" date="2020-08" db="EMBL/GenBank/DDBJ databases">
        <title>Genomic Encyclopedia of Type Strains, Phase IV (KMG-IV): sequencing the most valuable type-strain genomes for metagenomic binning, comparative biology and taxonomic classification.</title>
        <authorList>
            <person name="Goeker M."/>
        </authorList>
    </citation>
    <scope>NUCLEOTIDE SEQUENCE [LARGE SCALE GENOMIC DNA]</scope>
    <source>
        <strain evidence="2 3">DSM 19371</strain>
    </source>
</reference>
<dbReference type="AlphaFoldDB" id="A0A7W6LQB5"/>
<keyword evidence="3" id="KW-1185">Reference proteome</keyword>